<gene>
    <name evidence="1" type="ORF">GXW78_14865</name>
</gene>
<sequence>MASIYLDVPFITQLGYGQNGTIDDPTGCWYASACMLGYYFEVGPRLGDPTLWTPQGHEVISDSTNLQQNEHLVEVQYPMNDWTISGLADLLNKYGPQLISWTKTHNGATYGHCSALIGVDDASQEVIIHDPERAPDSRMSIADFNSLFMWGIPDGMLRKDVTGHTPRLGTPPVAATTP</sequence>
<keyword evidence="1" id="KW-0645">Protease</keyword>
<dbReference type="GO" id="GO:0008233">
    <property type="term" value="F:peptidase activity"/>
    <property type="evidence" value="ECO:0007669"/>
    <property type="project" value="UniProtKB-KW"/>
</dbReference>
<protein>
    <submittedName>
        <fullName evidence="1">Cysteine protease</fullName>
    </submittedName>
</protein>
<organism evidence="1 2">
    <name type="scientific">Neoroseomonas terrae</name>
    <dbReference type="NCBI Taxonomy" id="424799"/>
    <lineage>
        <taxon>Bacteria</taxon>
        <taxon>Pseudomonadati</taxon>
        <taxon>Pseudomonadota</taxon>
        <taxon>Alphaproteobacteria</taxon>
        <taxon>Acetobacterales</taxon>
        <taxon>Acetobacteraceae</taxon>
        <taxon>Neoroseomonas</taxon>
    </lineage>
</organism>
<comment type="caution">
    <text evidence="1">The sequence shown here is derived from an EMBL/GenBank/DDBJ whole genome shotgun (WGS) entry which is preliminary data.</text>
</comment>
<dbReference type="RefSeq" id="WP_211869625.1">
    <property type="nucleotide sequence ID" value="NZ_JAAEDI010000015.1"/>
</dbReference>
<dbReference type="Proteomes" id="UP000698752">
    <property type="component" value="Unassembled WGS sequence"/>
</dbReference>
<reference evidence="2" key="1">
    <citation type="journal article" date="2021" name="Syst. Appl. Microbiol.">
        <title>Roseomonas hellenica sp. nov., isolated from roots of wild-growing Alkanna tinctoria.</title>
        <authorList>
            <person name="Rat A."/>
            <person name="Naranjo H.D."/>
            <person name="Lebbe L."/>
            <person name="Cnockaert M."/>
            <person name="Krigas N."/>
            <person name="Grigoriadou K."/>
            <person name="Maloupa E."/>
            <person name="Willems A."/>
        </authorList>
    </citation>
    <scope>NUCLEOTIDE SEQUENCE [LARGE SCALE GENOMIC DNA]</scope>
    <source>
        <strain evidence="2">LMG 31159</strain>
    </source>
</reference>
<accession>A0ABS5EIU6</accession>
<dbReference type="GO" id="GO:0006508">
    <property type="term" value="P:proteolysis"/>
    <property type="evidence" value="ECO:0007669"/>
    <property type="project" value="UniProtKB-KW"/>
</dbReference>
<evidence type="ECO:0000313" key="2">
    <source>
        <dbReference type="Proteomes" id="UP000698752"/>
    </source>
</evidence>
<keyword evidence="2" id="KW-1185">Reference proteome</keyword>
<proteinExistence type="predicted"/>
<name>A0ABS5EIU6_9PROT</name>
<keyword evidence="1" id="KW-0378">Hydrolase</keyword>
<evidence type="ECO:0000313" key="1">
    <source>
        <dbReference type="EMBL" id="MBR0650953.1"/>
    </source>
</evidence>
<dbReference type="InterPro" id="IPR022118">
    <property type="entry name" value="Peptidase_C70_AvrRpt2"/>
</dbReference>
<dbReference type="EMBL" id="JAAEDI010000015">
    <property type="protein sequence ID" value="MBR0650953.1"/>
    <property type="molecule type" value="Genomic_DNA"/>
</dbReference>
<dbReference type="Pfam" id="PF12385">
    <property type="entry name" value="Peptidase_C70"/>
    <property type="match status" value="1"/>
</dbReference>